<evidence type="ECO:0000313" key="3">
    <source>
        <dbReference type="Proteomes" id="UP000056750"/>
    </source>
</evidence>
<dbReference type="AlphaFoldDB" id="A0AAW7YXM4"/>
<dbReference type="Proteomes" id="UP001170717">
    <property type="component" value="Unassembled WGS sequence"/>
</dbReference>
<dbReference type="EMBL" id="JAUOQI010000004">
    <property type="protein sequence ID" value="MDO6577120.1"/>
    <property type="molecule type" value="Genomic_DNA"/>
</dbReference>
<dbReference type="KEGG" id="asq:AVL57_12615"/>
<reference evidence="1 3" key="1">
    <citation type="submission" date="2015-12" db="EMBL/GenBank/DDBJ databases">
        <title>Intraspecies pangenome expansion in the marine bacterium Alteromonas.</title>
        <authorList>
            <person name="Lopez-Perez M."/>
            <person name="Rodriguez-Valera F."/>
        </authorList>
    </citation>
    <scope>NUCLEOTIDE SEQUENCE [LARGE SCALE GENOMIC DNA]</scope>
    <source>
        <strain evidence="1 3">LMG 21861</strain>
    </source>
</reference>
<protein>
    <submittedName>
        <fullName evidence="2">Uncharacterized protein</fullName>
    </submittedName>
</protein>
<evidence type="ECO:0000313" key="1">
    <source>
        <dbReference type="EMBL" id="AMJ74728.1"/>
    </source>
</evidence>
<reference evidence="2" key="2">
    <citation type="submission" date="2023-07" db="EMBL/GenBank/DDBJ databases">
        <title>Genome content predicts the carbon catabolic preferences of heterotrophic bacteria.</title>
        <authorList>
            <person name="Gralka M."/>
        </authorList>
    </citation>
    <scope>NUCLEOTIDE SEQUENCE</scope>
    <source>
        <strain evidence="2">F2M12</strain>
    </source>
</reference>
<accession>A0AAW7YXM4</accession>
<dbReference type="Proteomes" id="UP000056750">
    <property type="component" value="Chromosome"/>
</dbReference>
<dbReference type="GeneID" id="83258587"/>
<organism evidence="2 4">
    <name type="scientific">Alteromonas stellipolaris</name>
    <dbReference type="NCBI Taxonomy" id="233316"/>
    <lineage>
        <taxon>Bacteria</taxon>
        <taxon>Pseudomonadati</taxon>
        <taxon>Pseudomonadota</taxon>
        <taxon>Gammaproteobacteria</taxon>
        <taxon>Alteromonadales</taxon>
        <taxon>Alteromonadaceae</taxon>
        <taxon>Alteromonas/Salinimonas group</taxon>
        <taxon>Alteromonas</taxon>
    </lineage>
</organism>
<sequence>MLSLVDNSNANHDIRAEHHGLYKLSLTRNADIAVASKPVFGASITFHTDLLTHDSFIVKPDNLLGWVDMGGLVYFNICSGQHPLGMGKVKGDTTTTLPSQFITVENGMLRFTTALRIYLLAKTPRDIQEHGLCYFTPA</sequence>
<evidence type="ECO:0000313" key="4">
    <source>
        <dbReference type="Proteomes" id="UP001170717"/>
    </source>
</evidence>
<name>A0AAW7YXM4_9ALTE</name>
<dbReference type="EMBL" id="CP013926">
    <property type="protein sequence ID" value="AMJ74728.1"/>
    <property type="molecule type" value="Genomic_DNA"/>
</dbReference>
<dbReference type="RefSeq" id="WP_057791277.1">
    <property type="nucleotide sequence ID" value="NZ_CANLMS010000007.1"/>
</dbReference>
<keyword evidence="3" id="KW-1185">Reference proteome</keyword>
<proteinExistence type="predicted"/>
<evidence type="ECO:0000313" key="2">
    <source>
        <dbReference type="EMBL" id="MDO6577120.1"/>
    </source>
</evidence>
<gene>
    <name evidence="1" type="ORF">AVL57_12615</name>
    <name evidence="2" type="ORF">Q4527_06935</name>
</gene>